<comment type="pathway">
    <text evidence="7">Amino-acid degradation; L-histidine degradation into L-glutamate [regulation].</text>
</comment>
<dbReference type="FunFam" id="1.10.10.10:FF:000079">
    <property type="entry name" value="GntR family transcriptional regulator"/>
    <property type="match status" value="1"/>
</dbReference>
<keyword evidence="4" id="KW-0238">DNA-binding</keyword>
<evidence type="ECO:0000313" key="11">
    <source>
        <dbReference type="EMBL" id="TDR72506.1"/>
    </source>
</evidence>
<evidence type="ECO:0000313" key="12">
    <source>
        <dbReference type="Proteomes" id="UP000295611"/>
    </source>
</evidence>
<dbReference type="PANTHER" id="PTHR44846:SF16">
    <property type="entry name" value="TRANSCRIPTIONAL REGULATOR PHNF-RELATED"/>
    <property type="match status" value="1"/>
</dbReference>
<keyword evidence="1" id="KW-0678">Repressor</keyword>
<evidence type="ECO:0000256" key="3">
    <source>
        <dbReference type="ARBA" id="ARBA00023015"/>
    </source>
</evidence>
<dbReference type="SMART" id="SM00866">
    <property type="entry name" value="UTRA"/>
    <property type="match status" value="1"/>
</dbReference>
<dbReference type="InterPro" id="IPR000524">
    <property type="entry name" value="Tscrpt_reg_HTH_GntR"/>
</dbReference>
<dbReference type="OrthoDB" id="9808698at2"/>
<dbReference type="InterPro" id="IPR036388">
    <property type="entry name" value="WH-like_DNA-bd_sf"/>
</dbReference>
<dbReference type="SMART" id="SM00345">
    <property type="entry name" value="HTH_GNTR"/>
    <property type="match status" value="1"/>
</dbReference>
<dbReference type="GO" id="GO:0006547">
    <property type="term" value="P:L-histidine metabolic process"/>
    <property type="evidence" value="ECO:0007669"/>
    <property type="project" value="UniProtKB-UniRule"/>
</dbReference>
<dbReference type="RefSeq" id="WP_133683539.1">
    <property type="nucleotide sequence ID" value="NZ_SNZP01000016.1"/>
</dbReference>
<dbReference type="InterPro" id="IPR011663">
    <property type="entry name" value="UTRA"/>
</dbReference>
<dbReference type="InterPro" id="IPR036390">
    <property type="entry name" value="WH_DNA-bd_sf"/>
</dbReference>
<keyword evidence="3" id="KW-0805">Transcription regulation</keyword>
<organism evidence="11 12">
    <name type="scientific">Paludibacterium purpuratum</name>
    <dbReference type="NCBI Taxonomy" id="1144873"/>
    <lineage>
        <taxon>Bacteria</taxon>
        <taxon>Pseudomonadati</taxon>
        <taxon>Pseudomonadota</taxon>
        <taxon>Betaproteobacteria</taxon>
        <taxon>Neisseriales</taxon>
        <taxon>Chromobacteriaceae</taxon>
        <taxon>Paludibacterium</taxon>
    </lineage>
</organism>
<dbReference type="CDD" id="cd07377">
    <property type="entry name" value="WHTH_GntR"/>
    <property type="match status" value="1"/>
</dbReference>
<dbReference type="SUPFAM" id="SSF64288">
    <property type="entry name" value="Chorismate lyase-like"/>
    <property type="match status" value="1"/>
</dbReference>
<keyword evidence="2" id="KW-0369">Histidine metabolism</keyword>
<dbReference type="AlphaFoldDB" id="A0A4R7AXR6"/>
<dbReference type="Gene3D" id="3.40.1410.10">
    <property type="entry name" value="Chorismate lyase-like"/>
    <property type="match status" value="1"/>
</dbReference>
<evidence type="ECO:0000256" key="7">
    <source>
        <dbReference type="ARBA" id="ARBA00060686"/>
    </source>
</evidence>
<dbReference type="GO" id="GO:0003700">
    <property type="term" value="F:DNA-binding transcription factor activity"/>
    <property type="evidence" value="ECO:0007669"/>
    <property type="project" value="UniProtKB-UniRule"/>
</dbReference>
<dbReference type="NCBIfam" id="TIGR02018">
    <property type="entry name" value="his_ut_repres"/>
    <property type="match status" value="1"/>
</dbReference>
<comment type="function">
    <text evidence="6">Repressor which binds to the hutP region in the histidine utilization (hut) operon. It blocks the expression of all the hut genes in the absence of inducer.</text>
</comment>
<dbReference type="PROSITE" id="PS50949">
    <property type="entry name" value="HTH_GNTR"/>
    <property type="match status" value="1"/>
</dbReference>
<gene>
    <name evidence="11" type="ORF">DFP86_11671</name>
</gene>
<dbReference type="FunFam" id="3.40.1410.10:FF:000004">
    <property type="entry name" value="Histidine utilization repressor"/>
    <property type="match status" value="1"/>
</dbReference>
<dbReference type="PANTHER" id="PTHR44846">
    <property type="entry name" value="MANNOSYL-D-GLYCERATE TRANSPORT/METABOLISM SYSTEM REPRESSOR MNGR-RELATED"/>
    <property type="match status" value="1"/>
</dbReference>
<dbReference type="EMBL" id="SNZP01000016">
    <property type="protein sequence ID" value="TDR72506.1"/>
    <property type="molecule type" value="Genomic_DNA"/>
</dbReference>
<keyword evidence="5" id="KW-0804">Transcription</keyword>
<dbReference type="GO" id="GO:0045892">
    <property type="term" value="P:negative regulation of DNA-templated transcription"/>
    <property type="evidence" value="ECO:0007669"/>
    <property type="project" value="UniProtKB-UniRule"/>
</dbReference>
<protein>
    <recommendedName>
        <fullName evidence="8 9">Histidine utilization repressor</fullName>
    </recommendedName>
</protein>
<dbReference type="Pfam" id="PF07702">
    <property type="entry name" value="UTRA"/>
    <property type="match status" value="1"/>
</dbReference>
<comment type="caution">
    <text evidence="11">The sequence shown here is derived from an EMBL/GenBank/DDBJ whole genome shotgun (WGS) entry which is preliminary data.</text>
</comment>
<dbReference type="InterPro" id="IPR050679">
    <property type="entry name" value="Bact_HTH_transcr_reg"/>
</dbReference>
<dbReference type="SUPFAM" id="SSF46785">
    <property type="entry name" value="Winged helix' DNA-binding domain"/>
    <property type="match status" value="1"/>
</dbReference>
<evidence type="ECO:0000256" key="6">
    <source>
        <dbReference type="ARBA" id="ARBA00058362"/>
    </source>
</evidence>
<evidence type="ECO:0000256" key="5">
    <source>
        <dbReference type="ARBA" id="ARBA00023163"/>
    </source>
</evidence>
<dbReference type="InterPro" id="IPR028978">
    <property type="entry name" value="Chorismate_lyase_/UTRA_dom_sf"/>
</dbReference>
<feature type="domain" description="HTH gntR-type" evidence="10">
    <location>
        <begin position="8"/>
        <end position="76"/>
    </location>
</feature>
<evidence type="ECO:0000256" key="8">
    <source>
        <dbReference type="ARBA" id="ARBA00071620"/>
    </source>
</evidence>
<dbReference type="Proteomes" id="UP000295611">
    <property type="component" value="Unassembled WGS sequence"/>
</dbReference>
<proteinExistence type="predicted"/>
<dbReference type="Gene3D" id="1.10.10.10">
    <property type="entry name" value="Winged helix-like DNA-binding domain superfamily/Winged helix DNA-binding domain"/>
    <property type="match status" value="1"/>
</dbReference>
<evidence type="ECO:0000256" key="9">
    <source>
        <dbReference type="NCBIfam" id="TIGR02018"/>
    </source>
</evidence>
<reference evidence="11 12" key="1">
    <citation type="submission" date="2019-03" db="EMBL/GenBank/DDBJ databases">
        <title>Genomic Encyclopedia of Type Strains, Phase III (KMG-III): the genomes of soil and plant-associated and newly described type strains.</title>
        <authorList>
            <person name="Whitman W."/>
        </authorList>
    </citation>
    <scope>NUCLEOTIDE SEQUENCE [LARGE SCALE GENOMIC DNA]</scope>
    <source>
        <strain evidence="11 12">CECT 8976</strain>
    </source>
</reference>
<dbReference type="Pfam" id="PF00392">
    <property type="entry name" value="GntR"/>
    <property type="match status" value="1"/>
</dbReference>
<keyword evidence="12" id="KW-1185">Reference proteome</keyword>
<evidence type="ECO:0000256" key="1">
    <source>
        <dbReference type="ARBA" id="ARBA00022491"/>
    </source>
</evidence>
<accession>A0A4R7AXR6</accession>
<evidence type="ECO:0000256" key="4">
    <source>
        <dbReference type="ARBA" id="ARBA00023125"/>
    </source>
</evidence>
<dbReference type="InterPro" id="IPR010248">
    <property type="entry name" value="His_ut_repres"/>
</dbReference>
<dbReference type="PRINTS" id="PR00035">
    <property type="entry name" value="HTHGNTR"/>
</dbReference>
<evidence type="ECO:0000259" key="10">
    <source>
        <dbReference type="PROSITE" id="PS50949"/>
    </source>
</evidence>
<sequence length="239" mass="27306">MADRAPRQPRYQRIKEYILDGIAKRTFQPGCKIPPEIELAQLFGVSRMTVNKAIRDLSEAGILLRFAGDGTYVAERKAEAPLLDVNNIAQEIQARSHNHSITLYTLRAEPATEHIALQLGVHVGATIYHSLLVHREDGIPVQLEDRFVNPSWAPDYLAQDFTRITPNHYLMQHSPLTDIEHTVEAVMPQREEQAMLEISATEPCLLVFRRTWSHRNLVSFARLLHPGTRYKLRSQTQLD</sequence>
<name>A0A4R7AXR6_9NEIS</name>
<evidence type="ECO:0000256" key="2">
    <source>
        <dbReference type="ARBA" id="ARBA00022808"/>
    </source>
</evidence>
<dbReference type="GO" id="GO:0003677">
    <property type="term" value="F:DNA binding"/>
    <property type="evidence" value="ECO:0007669"/>
    <property type="project" value="UniProtKB-UniRule"/>
</dbReference>